<reference evidence="1 2" key="1">
    <citation type="submission" date="2021-01" db="EMBL/GenBank/DDBJ databases">
        <title>Whole genome shotgun sequence of Catellatospora bangladeshensis NBRC 107357.</title>
        <authorList>
            <person name="Komaki H."/>
            <person name="Tamura T."/>
        </authorList>
    </citation>
    <scope>NUCLEOTIDE SEQUENCE [LARGE SCALE GENOMIC DNA]</scope>
    <source>
        <strain evidence="1 2">NBRC 107357</strain>
    </source>
</reference>
<comment type="caution">
    <text evidence="1">The sequence shown here is derived from an EMBL/GenBank/DDBJ whole genome shotgun (WGS) entry which is preliminary data.</text>
</comment>
<dbReference type="SUPFAM" id="SSF55961">
    <property type="entry name" value="Bet v1-like"/>
    <property type="match status" value="1"/>
</dbReference>
<evidence type="ECO:0000313" key="1">
    <source>
        <dbReference type="EMBL" id="GIF82004.1"/>
    </source>
</evidence>
<proteinExistence type="predicted"/>
<sequence>MTDVGPDVSGIYAVAAPAEVVFGTLTDPDRTTRWLPGGAVAEYDGPELVRVRAGDRVLAFRVSTAAEELRMEWSAAAGDGPHGSMRVQDSSVGGSTVEVQLWVAAEGLDLDRVRALVEEGVMHLRRDVEDNFNAG</sequence>
<dbReference type="EMBL" id="BONF01000017">
    <property type="protein sequence ID" value="GIF82004.1"/>
    <property type="molecule type" value="Genomic_DNA"/>
</dbReference>
<protein>
    <submittedName>
        <fullName evidence="1">Uncharacterized protein</fullName>
    </submittedName>
</protein>
<evidence type="ECO:0000313" key="2">
    <source>
        <dbReference type="Proteomes" id="UP000601223"/>
    </source>
</evidence>
<gene>
    <name evidence="1" type="ORF">Cba03nite_33530</name>
</gene>
<dbReference type="RefSeq" id="WP_203746745.1">
    <property type="nucleotide sequence ID" value="NZ_BONF01000017.1"/>
</dbReference>
<keyword evidence="2" id="KW-1185">Reference proteome</keyword>
<dbReference type="Proteomes" id="UP000601223">
    <property type="component" value="Unassembled WGS sequence"/>
</dbReference>
<organism evidence="1 2">
    <name type="scientific">Catellatospora bangladeshensis</name>
    <dbReference type="NCBI Taxonomy" id="310355"/>
    <lineage>
        <taxon>Bacteria</taxon>
        <taxon>Bacillati</taxon>
        <taxon>Actinomycetota</taxon>
        <taxon>Actinomycetes</taxon>
        <taxon>Micromonosporales</taxon>
        <taxon>Micromonosporaceae</taxon>
        <taxon>Catellatospora</taxon>
    </lineage>
</organism>
<name>A0A8J3JG26_9ACTN</name>
<dbReference type="AlphaFoldDB" id="A0A8J3JG26"/>
<dbReference type="Gene3D" id="3.30.530.20">
    <property type="match status" value="1"/>
</dbReference>
<accession>A0A8J3JG26</accession>
<dbReference type="InterPro" id="IPR023393">
    <property type="entry name" value="START-like_dom_sf"/>
</dbReference>